<keyword evidence="3 10" id="KW-0732">Signal</keyword>
<evidence type="ECO:0000256" key="4">
    <source>
        <dbReference type="ARBA" id="ARBA00022737"/>
    </source>
</evidence>
<evidence type="ECO:0008006" key="13">
    <source>
        <dbReference type="Google" id="ProtNLM"/>
    </source>
</evidence>
<proteinExistence type="predicted"/>
<evidence type="ECO:0000256" key="7">
    <source>
        <dbReference type="ARBA" id="ARBA00023180"/>
    </source>
</evidence>
<evidence type="ECO:0000313" key="12">
    <source>
        <dbReference type="Proteomes" id="UP001209878"/>
    </source>
</evidence>
<evidence type="ECO:0000313" key="11">
    <source>
        <dbReference type="EMBL" id="KAK2191318.1"/>
    </source>
</evidence>
<evidence type="ECO:0000256" key="3">
    <source>
        <dbReference type="ARBA" id="ARBA00022729"/>
    </source>
</evidence>
<dbReference type="InterPro" id="IPR039728">
    <property type="entry name" value="GLG1"/>
</dbReference>
<reference evidence="11" key="1">
    <citation type="journal article" date="2023" name="Mol. Biol. Evol.">
        <title>Third-Generation Sequencing Reveals the Adaptive Role of the Epigenome in Three Deep-Sea Polychaetes.</title>
        <authorList>
            <person name="Perez M."/>
            <person name="Aroh O."/>
            <person name="Sun Y."/>
            <person name="Lan Y."/>
            <person name="Juniper S.K."/>
            <person name="Young C.R."/>
            <person name="Angers B."/>
            <person name="Qian P.Y."/>
        </authorList>
    </citation>
    <scope>NUCLEOTIDE SEQUENCE</scope>
    <source>
        <strain evidence="11">R07B-5</strain>
    </source>
</reference>
<feature type="repeat" description="Cys-rich GLG1" evidence="8">
    <location>
        <begin position="228"/>
        <end position="288"/>
    </location>
</feature>
<feature type="repeat" description="Cys-rich GLG1" evidence="8">
    <location>
        <begin position="620"/>
        <end position="684"/>
    </location>
</feature>
<organism evidence="11 12">
    <name type="scientific">Ridgeia piscesae</name>
    <name type="common">Tubeworm</name>
    <dbReference type="NCBI Taxonomy" id="27915"/>
    <lineage>
        <taxon>Eukaryota</taxon>
        <taxon>Metazoa</taxon>
        <taxon>Spiralia</taxon>
        <taxon>Lophotrochozoa</taxon>
        <taxon>Annelida</taxon>
        <taxon>Polychaeta</taxon>
        <taxon>Sedentaria</taxon>
        <taxon>Canalipalpata</taxon>
        <taxon>Sabellida</taxon>
        <taxon>Siboglinidae</taxon>
        <taxon>Ridgeia</taxon>
    </lineage>
</organism>
<keyword evidence="6 9" id="KW-0472">Membrane</keyword>
<accession>A0AAD9UJ05</accession>
<dbReference type="AlphaFoldDB" id="A0AAD9UJ05"/>
<keyword evidence="4" id="KW-0677">Repeat</keyword>
<evidence type="ECO:0000256" key="2">
    <source>
        <dbReference type="ARBA" id="ARBA00022692"/>
    </source>
</evidence>
<name>A0AAD9UJ05_RIDPI</name>
<keyword evidence="7" id="KW-0325">Glycoprotein</keyword>
<sequence length="1134" mass="130030">MAVLRRVMLLCIFLAAVFSISEQLEPDNGGNVPNAVGGGQPLRVKQDIHQHIQPPHTRHTPLKIADHPACIADVKALCSPNLATNNFAVLECLQNDEKVCSRNGACDFQLVWQYKQNLTKDMRFDEAASEVCKASLEQLSECKQLPQGVGHRISCLIEHKDNVTGAGCKQFLTKMASIVFSDYRLIYRFVDQCNNDINTLHCGRTNTEDDAPHSQGKTVQCLSNHINSLDDNCKREILRIAELQADDYHMDRPLYYACRDDREHFCEKVVAGAGKIYKCLLKHKFEREMSLECREQLVRRQKLMQEDYKVNKALLVACRHDIRSHHCLRGENVPRGKFAKMSHVLMCLEGVIREGQEVAPECVAELNEMRRSLMEDYKISPELVTSCANEINTHCKDKITHRGGEMLHCLMALADNHKRKEGETISPECKRKVEAILVETDVAENYYIDPLLQKACQPVVDVACQHIAPGDGRILACLMEKVDTDKMTDDCEDRLMEIQYFVSRDFKLDTRLYKSCHREAVDHCHANKDWYNPESQNVEATPMIFSCLYHLMKNYATDKVKQLSRGCAFQVRRIMHQRAISVHLEPRIEEPCLKDLASFCTDAASEQGKEMECLQEHLDDLAPDCQAAVGNFTEDEDEDISLDRILMKACAPMMKRFCEDILEKDEAEPGEMMDCLIKHKHHADMNQKCAAGVMHHQLTSMKRINFSYKFKEACKHDVRKICSKSRKKSEVVQCLSEAVRNDTLLEVDMRVSHECRRQLRVELLERSEDIELDPELKEACTTDAMKFCQHVTHGNAAVIQCMKKHRTLLSPECHQMIFKRERQQALDSGTDYLLMKACKKMVKTYCMDEEPRNLFSCLRKHRNSVDFDRKCNDVLLMRMRTRALDYRLNPQLRKSCKADISKFCHDTMQETKPTELEGEVIKCLKLVFTKKVSRLSHDCEDHVRTLTIEAMKDYQQDPALARKCTSEINKYCLNEVASGHGAVIECLRTAMGEGKLTNNKMCMMEVVRVISEERADIHVDIILHRACVSDLGHYCSDVPRGEGRQMSCLLAAYDDKRKLTKDCYDKLKDRVTLWEYAVKVSPPGSMRELGDQIYNSPSRNYFITVIFLFIGCMFIGGLFCGRVTKRVGAMQKNK</sequence>
<evidence type="ECO:0000256" key="9">
    <source>
        <dbReference type="SAM" id="Phobius"/>
    </source>
</evidence>
<dbReference type="GO" id="GO:0017134">
    <property type="term" value="F:fibroblast growth factor binding"/>
    <property type="evidence" value="ECO:0007669"/>
    <property type="project" value="TreeGrafter"/>
</dbReference>
<evidence type="ECO:0000256" key="5">
    <source>
        <dbReference type="ARBA" id="ARBA00022989"/>
    </source>
</evidence>
<dbReference type="InterPro" id="IPR017873">
    <property type="entry name" value="Cys-rich_GLG1_repeat_euk"/>
</dbReference>
<keyword evidence="5 9" id="KW-1133">Transmembrane helix</keyword>
<protein>
    <recommendedName>
        <fullName evidence="13">Golgi apparatus protein 1</fullName>
    </recommendedName>
</protein>
<dbReference type="PANTHER" id="PTHR11884">
    <property type="entry name" value="SELECTIN LIGAND RELATED"/>
    <property type="match status" value="1"/>
</dbReference>
<feature type="transmembrane region" description="Helical" evidence="9">
    <location>
        <begin position="1101"/>
        <end position="1124"/>
    </location>
</feature>
<feature type="signal peptide" evidence="10">
    <location>
        <begin position="1"/>
        <end position="19"/>
    </location>
</feature>
<dbReference type="PROSITE" id="PS51289">
    <property type="entry name" value="GLG1_C_RICH"/>
    <property type="match status" value="8"/>
</dbReference>
<feature type="chain" id="PRO_5042212464" description="Golgi apparatus protein 1" evidence="10">
    <location>
        <begin position="20"/>
        <end position="1134"/>
    </location>
</feature>
<dbReference type="PANTHER" id="PTHR11884:SF1">
    <property type="entry name" value="GOLGI APPARATUS PROTEIN 1"/>
    <property type="match status" value="1"/>
</dbReference>
<dbReference type="Proteomes" id="UP001209878">
    <property type="component" value="Unassembled WGS sequence"/>
</dbReference>
<dbReference type="GO" id="GO:0000139">
    <property type="term" value="C:Golgi membrane"/>
    <property type="evidence" value="ECO:0007669"/>
    <property type="project" value="InterPro"/>
</dbReference>
<feature type="repeat" description="Cys-rich GLG1" evidence="8">
    <location>
        <begin position="424"/>
        <end position="486"/>
    </location>
</feature>
<evidence type="ECO:0000256" key="10">
    <source>
        <dbReference type="SAM" id="SignalP"/>
    </source>
</evidence>
<comment type="subcellular location">
    <subcellularLocation>
        <location evidence="1">Membrane</location>
        <topology evidence="1">Single-pass type I membrane protein</topology>
    </subcellularLocation>
</comment>
<evidence type="ECO:0000256" key="8">
    <source>
        <dbReference type="PROSITE-ProRule" id="PRU00622"/>
    </source>
</evidence>
<dbReference type="InterPro" id="IPR001893">
    <property type="entry name" value="Cys-rich_GLG1_repeat"/>
</dbReference>
<feature type="repeat" description="Cys-rich GLG1" evidence="8">
    <location>
        <begin position="750"/>
        <end position="810"/>
    </location>
</feature>
<feature type="repeat" description="Cys-rich GLG1" evidence="8">
    <location>
        <begin position="934"/>
        <end position="995"/>
    </location>
</feature>
<dbReference type="Pfam" id="PF00839">
    <property type="entry name" value="Cys_rich_FGFR"/>
    <property type="match status" value="15"/>
</dbReference>
<keyword evidence="12" id="KW-1185">Reference proteome</keyword>
<comment type="caution">
    <text evidence="11">The sequence shown here is derived from an EMBL/GenBank/DDBJ whole genome shotgun (WGS) entry which is preliminary data.</text>
</comment>
<evidence type="ECO:0000256" key="6">
    <source>
        <dbReference type="ARBA" id="ARBA00023136"/>
    </source>
</evidence>
<evidence type="ECO:0000256" key="1">
    <source>
        <dbReference type="ARBA" id="ARBA00004479"/>
    </source>
</evidence>
<dbReference type="EMBL" id="JAODUO010000054">
    <property type="protein sequence ID" value="KAK2191318.1"/>
    <property type="molecule type" value="Genomic_DNA"/>
</dbReference>
<keyword evidence="2 9" id="KW-0812">Transmembrane</keyword>
<feature type="repeat" description="Cys-rich GLG1" evidence="8">
    <location>
        <begin position="866"/>
        <end position="932"/>
    </location>
</feature>
<gene>
    <name evidence="11" type="ORF">NP493_54g02032</name>
</gene>
<feature type="repeat" description="Cys-rich GLG1" evidence="8">
    <location>
        <begin position="357"/>
        <end position="418"/>
    </location>
</feature>
<feature type="repeat" description="Cys-rich GLG1" evidence="8">
    <location>
        <begin position="997"/>
        <end position="1057"/>
    </location>
</feature>